<name>A0A1L5F8W9_CLOKL</name>
<organism evidence="2 3">
    <name type="scientific">Clostridium kluyveri</name>
    <dbReference type="NCBI Taxonomy" id="1534"/>
    <lineage>
        <taxon>Bacteria</taxon>
        <taxon>Bacillati</taxon>
        <taxon>Bacillota</taxon>
        <taxon>Clostridia</taxon>
        <taxon>Eubacteriales</taxon>
        <taxon>Clostridiaceae</taxon>
        <taxon>Clostridium</taxon>
    </lineage>
</organism>
<sequence>MSNKEKYFKYFDEHKELPKQKMINGAAKELKITLLTAENYYYQWKGNKSIDEVAEKAVEQIWGEDEGKEVEKKIVPEEKQNSKPERTWESTPTGEKSKGEPMMNPCIAKPKKRLKIKELEGEIFNYKMGEDIVIIYKSTPNSGFSIKKDELAGLILELQELVGVIK</sequence>
<evidence type="ECO:0000313" key="2">
    <source>
        <dbReference type="EMBL" id="APM39417.1"/>
    </source>
</evidence>
<feature type="region of interest" description="Disordered" evidence="1">
    <location>
        <begin position="72"/>
        <end position="106"/>
    </location>
</feature>
<dbReference type="EMBL" id="CP018335">
    <property type="protein sequence ID" value="APM39417.1"/>
    <property type="molecule type" value="Genomic_DNA"/>
</dbReference>
<proteinExistence type="predicted"/>
<gene>
    <name evidence="2" type="ORF">BS101_12025</name>
</gene>
<reference evidence="2 3" key="1">
    <citation type="submission" date="2016-12" db="EMBL/GenBank/DDBJ databases">
        <title>Complete genome sequence of Clostridium kluyveri JZZ isolated from the pit mud of a Chinese flavor liquor-making factory.</title>
        <authorList>
            <person name="Wang Y."/>
        </authorList>
    </citation>
    <scope>NUCLEOTIDE SEQUENCE [LARGE SCALE GENOMIC DNA]</scope>
    <source>
        <strain evidence="2 3">JZZ</strain>
    </source>
</reference>
<accession>A0A1L5F8W9</accession>
<dbReference type="AlphaFoldDB" id="A0A1L5F8W9"/>
<protein>
    <submittedName>
        <fullName evidence="2">Uncharacterized protein</fullName>
    </submittedName>
</protein>
<dbReference type="Proteomes" id="UP000184604">
    <property type="component" value="Chromosome"/>
</dbReference>
<feature type="compositionally biased region" description="Basic and acidic residues" evidence="1">
    <location>
        <begin position="72"/>
        <end position="88"/>
    </location>
</feature>
<dbReference type="RefSeq" id="WP_073539041.1">
    <property type="nucleotide sequence ID" value="NZ_CP018335.1"/>
</dbReference>
<evidence type="ECO:0000256" key="1">
    <source>
        <dbReference type="SAM" id="MobiDB-lite"/>
    </source>
</evidence>
<evidence type="ECO:0000313" key="3">
    <source>
        <dbReference type="Proteomes" id="UP000184604"/>
    </source>
</evidence>